<dbReference type="Gene3D" id="2.60.120.1440">
    <property type="match status" value="1"/>
</dbReference>
<dbReference type="Proteomes" id="UP001501523">
    <property type="component" value="Unassembled WGS sequence"/>
</dbReference>
<dbReference type="PIRSF" id="PIRSF018266">
    <property type="entry name" value="FecR"/>
    <property type="match status" value="1"/>
</dbReference>
<dbReference type="RefSeq" id="WP_343793002.1">
    <property type="nucleotide sequence ID" value="NZ_BAAAEU010000024.1"/>
</dbReference>
<feature type="domain" description="FecR protein" evidence="2">
    <location>
        <begin position="119"/>
        <end position="210"/>
    </location>
</feature>
<dbReference type="Pfam" id="PF16220">
    <property type="entry name" value="DUF4880"/>
    <property type="match status" value="1"/>
</dbReference>
<evidence type="ECO:0000256" key="1">
    <source>
        <dbReference type="SAM" id="Phobius"/>
    </source>
</evidence>
<keyword evidence="5" id="KW-1185">Reference proteome</keyword>
<dbReference type="PANTHER" id="PTHR30273:SF2">
    <property type="entry name" value="PROTEIN FECR"/>
    <property type="match status" value="1"/>
</dbReference>
<protein>
    <submittedName>
        <fullName evidence="4">FecR family protein</fullName>
    </submittedName>
</protein>
<evidence type="ECO:0000259" key="2">
    <source>
        <dbReference type="Pfam" id="PF04773"/>
    </source>
</evidence>
<sequence>MTRAEPYKNEAVLQTAADWWARLRDPEVSDEVMQQWLEWVYADTRHLDAFEQVTDLGHRLGTLDDVTRRSFLGEFTQTPATLRPRPRFSLSMAAGLAAGLILIGYMTWNWMAPGVKQQVYASAVAENREITLPDGTRVALGGASRLATRFSKSQRQVELSAGEAFFQVVHDTEKPFVVTAGPLTIRDVGTAFDVRRTGGRVTIAVTEGRVHVEGNVGATGSSQRSSIDAVAGQLVSYDPAAPAFTVGSVTAEQATAWRSDRLEFNNEPLGVVVANINRYSSRQIRIADAHLEALTFTGVIKTDAIDRWLGALPQVLPLRVSQTPGEVTLSEAKGTQLR</sequence>
<evidence type="ECO:0000313" key="4">
    <source>
        <dbReference type="EMBL" id="GAA0721727.1"/>
    </source>
</evidence>
<evidence type="ECO:0000313" key="5">
    <source>
        <dbReference type="Proteomes" id="UP001501523"/>
    </source>
</evidence>
<keyword evidence="1" id="KW-0472">Membrane</keyword>
<dbReference type="InterPro" id="IPR032623">
    <property type="entry name" value="FecR_N"/>
</dbReference>
<organism evidence="4 5">
    <name type="scientific">Dokdonella soli</name>
    <dbReference type="NCBI Taxonomy" id="529810"/>
    <lineage>
        <taxon>Bacteria</taxon>
        <taxon>Pseudomonadati</taxon>
        <taxon>Pseudomonadota</taxon>
        <taxon>Gammaproteobacteria</taxon>
        <taxon>Lysobacterales</taxon>
        <taxon>Rhodanobacteraceae</taxon>
        <taxon>Dokdonella</taxon>
    </lineage>
</organism>
<dbReference type="PANTHER" id="PTHR30273">
    <property type="entry name" value="PERIPLASMIC SIGNAL SENSOR AND SIGMA FACTOR ACTIVATOR FECR-RELATED"/>
    <property type="match status" value="1"/>
</dbReference>
<dbReference type="EMBL" id="BAAAEU010000024">
    <property type="protein sequence ID" value="GAA0721727.1"/>
    <property type="molecule type" value="Genomic_DNA"/>
</dbReference>
<keyword evidence="1" id="KW-0812">Transmembrane</keyword>
<reference evidence="5" key="1">
    <citation type="journal article" date="2019" name="Int. J. Syst. Evol. Microbiol.">
        <title>The Global Catalogue of Microorganisms (GCM) 10K type strain sequencing project: providing services to taxonomists for standard genome sequencing and annotation.</title>
        <authorList>
            <consortium name="The Broad Institute Genomics Platform"/>
            <consortium name="The Broad Institute Genome Sequencing Center for Infectious Disease"/>
            <person name="Wu L."/>
            <person name="Ma J."/>
        </authorList>
    </citation>
    <scope>NUCLEOTIDE SEQUENCE [LARGE SCALE GENOMIC DNA]</scope>
    <source>
        <strain evidence="5">JCM 15421</strain>
    </source>
</reference>
<proteinExistence type="predicted"/>
<feature type="domain" description="FecR N-terminal" evidence="3">
    <location>
        <begin position="14"/>
        <end position="55"/>
    </location>
</feature>
<accession>A0ABP3U3Q0</accession>
<dbReference type="Pfam" id="PF04773">
    <property type="entry name" value="FecR"/>
    <property type="match status" value="1"/>
</dbReference>
<evidence type="ECO:0000259" key="3">
    <source>
        <dbReference type="Pfam" id="PF16220"/>
    </source>
</evidence>
<dbReference type="InterPro" id="IPR006860">
    <property type="entry name" value="FecR"/>
</dbReference>
<feature type="transmembrane region" description="Helical" evidence="1">
    <location>
        <begin position="88"/>
        <end position="108"/>
    </location>
</feature>
<keyword evidence="1" id="KW-1133">Transmembrane helix</keyword>
<dbReference type="Gene3D" id="3.55.50.30">
    <property type="match status" value="1"/>
</dbReference>
<dbReference type="InterPro" id="IPR012373">
    <property type="entry name" value="Ferrdict_sens_TM"/>
</dbReference>
<name>A0ABP3U3Q0_9GAMM</name>
<gene>
    <name evidence="4" type="ORF">GCM10009105_32310</name>
</gene>
<comment type="caution">
    <text evidence="4">The sequence shown here is derived from an EMBL/GenBank/DDBJ whole genome shotgun (WGS) entry which is preliminary data.</text>
</comment>